<dbReference type="PANTHER" id="PTHR34512:SF30">
    <property type="entry name" value="OUTER MEMBRANE PROTEIN ASSEMBLY FACTOR BAMB"/>
    <property type="match status" value="1"/>
</dbReference>
<protein>
    <recommendedName>
        <fullName evidence="1">Pyrrolo-quinoline quinone repeat domain-containing protein</fullName>
    </recommendedName>
</protein>
<dbReference type="Gene3D" id="2.140.10.10">
    <property type="entry name" value="Quinoprotein alcohol dehydrogenase-like superfamily"/>
    <property type="match status" value="1"/>
</dbReference>
<dbReference type="InterPro" id="IPR018247">
    <property type="entry name" value="EF_Hand_1_Ca_BS"/>
</dbReference>
<dbReference type="PROSITE" id="PS00018">
    <property type="entry name" value="EF_HAND_1"/>
    <property type="match status" value="1"/>
</dbReference>
<accession>A0A7S1WQC9</accession>
<dbReference type="EMBL" id="HBGE01097330">
    <property type="protein sequence ID" value="CAD9181169.1"/>
    <property type="molecule type" value="Transcribed_RNA"/>
</dbReference>
<dbReference type="PANTHER" id="PTHR34512">
    <property type="entry name" value="CELL SURFACE PROTEIN"/>
    <property type="match status" value="1"/>
</dbReference>
<dbReference type="InterPro" id="IPR015943">
    <property type="entry name" value="WD40/YVTN_repeat-like_dom_sf"/>
</dbReference>
<dbReference type="InterPro" id="IPR018391">
    <property type="entry name" value="PQQ_b-propeller_rpt"/>
</dbReference>
<dbReference type="InterPro" id="IPR002372">
    <property type="entry name" value="PQQ_rpt_dom"/>
</dbReference>
<dbReference type="InterPro" id="IPR011047">
    <property type="entry name" value="Quinoprotein_ADH-like_sf"/>
</dbReference>
<organism evidence="2">
    <name type="scientific">Alexandrium catenella</name>
    <name type="common">Red tide dinoflagellate</name>
    <name type="synonym">Gonyaulax catenella</name>
    <dbReference type="NCBI Taxonomy" id="2925"/>
    <lineage>
        <taxon>Eukaryota</taxon>
        <taxon>Sar</taxon>
        <taxon>Alveolata</taxon>
        <taxon>Dinophyceae</taxon>
        <taxon>Gonyaulacales</taxon>
        <taxon>Pyrocystaceae</taxon>
        <taxon>Alexandrium</taxon>
    </lineage>
</organism>
<name>A0A7S1WQC9_ALECA</name>
<dbReference type="AlphaFoldDB" id="A0A7S1WQC9"/>
<feature type="domain" description="Pyrrolo-quinoline quinone repeat" evidence="1">
    <location>
        <begin position="152"/>
        <end position="278"/>
    </location>
</feature>
<proteinExistence type="predicted"/>
<dbReference type="SUPFAM" id="SSF50998">
    <property type="entry name" value="Quinoprotein alcohol dehydrogenase-like"/>
    <property type="match status" value="1"/>
</dbReference>
<gene>
    <name evidence="2" type="ORF">ACAT0790_LOCUS57941</name>
</gene>
<sequence length="473" mass="52253">MGHPKYYSNPPWPGPTNLTSPLAWHFFGTSNVRYEESFIGGALDDKKNLYVSGDRRVYKLSPDGVLQWIYNAPFQNSGDALCIYKGQVFGSTNNGFIYAVDMETGFENWAVQASSHDGGEYSQLAAHQGVLITWGDARCQHAPFPACACEKIRALNTTDGAVLWNFTADELLWDVFPQFPDDETVMFMGAEGGLYRMKLQTGELLWKTPRLEHSWTDGSQFVASNGITYVVQVDPSKYRPPPHEQHVGECAGYVTAFKTNDGSKLWSIEVPKPPNTSPVVGRLGKDGKLALIMGIGQQSTAGCHIPGMSMRAKVESFFGKTFADNFYFAAHTLSNWLGDSNGILWGSLERTHDVLAFEADTGKPLWYWKGPTSFRRCNAGDEDGFFQRRDAGMRVTCCPTPWGQPRIGVDGTVFIANENGDFFTLRDANGDGRIDNSEVSVYHTGGTFPHPGSLHAPGMLVAINFDGVFVWKS</sequence>
<dbReference type="SMART" id="SM00564">
    <property type="entry name" value="PQQ"/>
    <property type="match status" value="4"/>
</dbReference>
<dbReference type="Gene3D" id="2.130.10.10">
    <property type="entry name" value="YVTN repeat-like/Quinoprotein amine dehydrogenase"/>
    <property type="match status" value="1"/>
</dbReference>
<reference evidence="2" key="1">
    <citation type="submission" date="2021-01" db="EMBL/GenBank/DDBJ databases">
        <authorList>
            <person name="Corre E."/>
            <person name="Pelletier E."/>
            <person name="Niang G."/>
            <person name="Scheremetjew M."/>
            <person name="Finn R."/>
            <person name="Kale V."/>
            <person name="Holt S."/>
            <person name="Cochrane G."/>
            <person name="Meng A."/>
            <person name="Brown T."/>
            <person name="Cohen L."/>
        </authorList>
    </citation>
    <scope>NUCLEOTIDE SEQUENCE</scope>
    <source>
        <strain evidence="2">OF101</strain>
    </source>
</reference>
<evidence type="ECO:0000313" key="2">
    <source>
        <dbReference type="EMBL" id="CAD9181169.1"/>
    </source>
</evidence>
<dbReference type="Pfam" id="PF13360">
    <property type="entry name" value="PQQ_2"/>
    <property type="match status" value="1"/>
</dbReference>
<evidence type="ECO:0000259" key="1">
    <source>
        <dbReference type="Pfam" id="PF13360"/>
    </source>
</evidence>